<evidence type="ECO:0000313" key="2">
    <source>
        <dbReference type="EMBL" id="KAE8393025.1"/>
    </source>
</evidence>
<dbReference type="Pfam" id="PF16294">
    <property type="entry name" value="RSB_motif"/>
    <property type="match status" value="1"/>
</dbReference>
<dbReference type="InterPro" id="IPR035979">
    <property type="entry name" value="RBD_domain_sf"/>
</dbReference>
<feature type="compositionally biased region" description="Polar residues" evidence="1">
    <location>
        <begin position="46"/>
        <end position="57"/>
    </location>
</feature>
<feature type="compositionally biased region" description="Polar residues" evidence="1">
    <location>
        <begin position="110"/>
        <end position="122"/>
    </location>
</feature>
<evidence type="ECO:0000256" key="1">
    <source>
        <dbReference type="SAM" id="MobiDB-lite"/>
    </source>
</evidence>
<name>A0A5N7CG22_PETAA</name>
<feature type="compositionally biased region" description="Basic residues" evidence="1">
    <location>
        <begin position="600"/>
        <end position="610"/>
    </location>
</feature>
<dbReference type="Gene3D" id="1.10.720.30">
    <property type="entry name" value="SAP domain"/>
    <property type="match status" value="1"/>
</dbReference>
<feature type="compositionally biased region" description="Basic and acidic residues" evidence="1">
    <location>
        <begin position="172"/>
        <end position="184"/>
    </location>
</feature>
<dbReference type="PANTHER" id="PTHR47031:SF3">
    <property type="entry name" value="SAP DOMAIN-CONTAINING PROTEIN"/>
    <property type="match status" value="1"/>
</dbReference>
<reference evidence="2" key="1">
    <citation type="submission" date="2019-04" db="EMBL/GenBank/DDBJ databases">
        <title>Friends and foes A comparative genomics studyof 23 Aspergillus species from section Flavi.</title>
        <authorList>
            <consortium name="DOE Joint Genome Institute"/>
            <person name="Kjaerbolling I."/>
            <person name="Vesth T."/>
            <person name="Frisvad J.C."/>
            <person name="Nybo J.L."/>
            <person name="Theobald S."/>
            <person name="Kildgaard S."/>
            <person name="Isbrandt T."/>
            <person name="Kuo A."/>
            <person name="Sato A."/>
            <person name="Lyhne E.K."/>
            <person name="Kogle M.E."/>
            <person name="Wiebenga A."/>
            <person name="Kun R.S."/>
            <person name="Lubbers R.J."/>
            <person name="Makela M.R."/>
            <person name="Barry K."/>
            <person name="Chovatia M."/>
            <person name="Clum A."/>
            <person name="Daum C."/>
            <person name="Haridas S."/>
            <person name="He G."/>
            <person name="LaButti K."/>
            <person name="Lipzen A."/>
            <person name="Mondo S."/>
            <person name="Riley R."/>
            <person name="Salamov A."/>
            <person name="Simmons B.A."/>
            <person name="Magnuson J.K."/>
            <person name="Henrissat B."/>
            <person name="Mortensen U.H."/>
            <person name="Larsen T.O."/>
            <person name="Devries R.P."/>
            <person name="Grigoriev I.V."/>
            <person name="Machida M."/>
            <person name="Baker S.E."/>
            <person name="Andersen M.R."/>
        </authorList>
    </citation>
    <scope>NUCLEOTIDE SEQUENCE [LARGE SCALE GENOMIC DNA]</scope>
    <source>
        <strain evidence="2">IBT 14317</strain>
    </source>
</reference>
<organism evidence="2">
    <name type="scientific">Petromyces alliaceus</name>
    <name type="common">Aspergillus alliaceus</name>
    <dbReference type="NCBI Taxonomy" id="209559"/>
    <lineage>
        <taxon>Eukaryota</taxon>
        <taxon>Fungi</taxon>
        <taxon>Dikarya</taxon>
        <taxon>Ascomycota</taxon>
        <taxon>Pezizomycotina</taxon>
        <taxon>Eurotiomycetes</taxon>
        <taxon>Eurotiomycetidae</taxon>
        <taxon>Eurotiales</taxon>
        <taxon>Aspergillaceae</taxon>
        <taxon>Aspergillus</taxon>
        <taxon>Aspergillus subgen. Circumdati</taxon>
    </lineage>
</organism>
<dbReference type="OrthoDB" id="5348404at2759"/>
<dbReference type="SUPFAM" id="SSF54928">
    <property type="entry name" value="RNA-binding domain, RBD"/>
    <property type="match status" value="1"/>
</dbReference>
<feature type="compositionally biased region" description="Basic and acidic residues" evidence="1">
    <location>
        <begin position="80"/>
        <end position="91"/>
    </location>
</feature>
<dbReference type="AlphaFoldDB" id="A0A5N7CG22"/>
<dbReference type="InterPro" id="IPR032552">
    <property type="entry name" value="RSB_motif"/>
</dbReference>
<dbReference type="InterPro" id="IPR034257">
    <property type="entry name" value="Acinus_RRM"/>
</dbReference>
<proteinExistence type="predicted"/>
<feature type="region of interest" description="Disordered" evidence="1">
    <location>
        <begin position="567"/>
        <end position="626"/>
    </location>
</feature>
<sequence length="626" mass="69351">MTDYLSWKVTELKAELKRRGIAQTGLRVKQQFIDKLVEEDARAEENSTLNEEPTVTQDAVEESQPVEEKQPTSPIADAEVESHDQKTEKPVQEQQQNEEAPSTDIGEAQAGQQTLDVTQIGDTTAEEKQQQTPASEPAEQTEARPEPGTSAHPVELAPGDMEAQQPTPARAEGTDHPEHTEKEAPAAPPPSELNTGLSTPLPPEELFEDSRKRKRRSQSPVPTAEAIANKKAKLPEEAPKVLLPEDTGAMDIDEHAKHDEATSVPQEAFKEHVDDNQSDEKADMPRDDSPQPDSSDTSRPKKSAAPKQDVRFKGLFTGGESEQTRPASPPADTVAEDVNVEPALHVATTALYVDGLMRPLQPAALKNHLINIASPPGASPDPDVVVNFYLDSIKTHCFVSFTNITAASRARAALHNTVWPNERNRKTLFVDFIPEHKLQEWVDMEENSRPRGGPPVRWEVKYDRTDDGVEAVLEEIDLKNAGTRQPRGSAASDFSRPPPLGPRADMEKQDRRPSGASWREPSPRPGQGFKPLDELFKSTTAKPKLYYLPAPRDVADRRLDRFDDLLRKGSYPRPGGDETRRITFEDGDLFVDNGPEFPGRNRRRGGRGRGRGGFGDSWRGDRKGRF</sequence>
<accession>A0A5N7CG22</accession>
<dbReference type="GO" id="GO:0003676">
    <property type="term" value="F:nucleic acid binding"/>
    <property type="evidence" value="ECO:0007669"/>
    <property type="project" value="InterPro"/>
</dbReference>
<dbReference type="EMBL" id="ML735232">
    <property type="protein sequence ID" value="KAE8393025.1"/>
    <property type="molecule type" value="Genomic_DNA"/>
</dbReference>
<dbReference type="PANTHER" id="PTHR47031">
    <property type="entry name" value="SAP DNA-BINDING DOMAIN-CONTAINING PROTEIN"/>
    <property type="match status" value="1"/>
</dbReference>
<feature type="compositionally biased region" description="Basic and acidic residues" evidence="1">
    <location>
        <begin position="268"/>
        <end position="289"/>
    </location>
</feature>
<dbReference type="Proteomes" id="UP000326877">
    <property type="component" value="Unassembled WGS sequence"/>
</dbReference>
<feature type="compositionally biased region" description="Basic and acidic residues" evidence="1">
    <location>
        <begin position="504"/>
        <end position="513"/>
    </location>
</feature>
<protein>
    <submittedName>
        <fullName evidence="2">Uncharacterized protein</fullName>
    </submittedName>
</protein>
<dbReference type="CDD" id="cd12432">
    <property type="entry name" value="RRM_ACINU"/>
    <property type="match status" value="1"/>
</dbReference>
<feature type="compositionally biased region" description="Basic and acidic residues" evidence="1">
    <location>
        <begin position="575"/>
        <end position="584"/>
    </location>
</feature>
<gene>
    <name evidence="2" type="ORF">BDV23DRAFT_149944</name>
</gene>
<feature type="region of interest" description="Disordered" evidence="1">
    <location>
        <begin position="41"/>
        <end position="332"/>
    </location>
</feature>
<feature type="region of interest" description="Disordered" evidence="1">
    <location>
        <begin position="475"/>
        <end position="532"/>
    </location>
</feature>
<dbReference type="InterPro" id="IPR036361">
    <property type="entry name" value="SAP_dom_sf"/>
</dbReference>
<feature type="compositionally biased region" description="Basic and acidic residues" evidence="1">
    <location>
        <begin position="252"/>
        <end position="261"/>
    </location>
</feature>